<dbReference type="InterPro" id="IPR057158">
    <property type="entry name" value="DUF7836"/>
</dbReference>
<gene>
    <name evidence="2" type="ORF">ACFQMA_01785</name>
</gene>
<feature type="domain" description="DUF7836" evidence="1">
    <location>
        <begin position="1"/>
        <end position="59"/>
    </location>
</feature>
<keyword evidence="3" id="KW-1185">Reference proteome</keyword>
<comment type="caution">
    <text evidence="2">The sequence shown here is derived from an EMBL/GenBank/DDBJ whole genome shotgun (WGS) entry which is preliminary data.</text>
</comment>
<accession>A0ABD5Y2D6</accession>
<organism evidence="2 3">
    <name type="scientific">Halosimplex aquaticum</name>
    <dbReference type="NCBI Taxonomy" id="3026162"/>
    <lineage>
        <taxon>Archaea</taxon>
        <taxon>Methanobacteriati</taxon>
        <taxon>Methanobacteriota</taxon>
        <taxon>Stenosarchaea group</taxon>
        <taxon>Halobacteria</taxon>
        <taxon>Halobacteriales</taxon>
        <taxon>Haloarculaceae</taxon>
        <taxon>Halosimplex</taxon>
    </lineage>
</organism>
<dbReference type="GeneID" id="78818804"/>
<protein>
    <recommendedName>
        <fullName evidence="1">DUF7836 domain-containing protein</fullName>
    </recommendedName>
</protein>
<dbReference type="AlphaFoldDB" id="A0ABD5Y2D6"/>
<reference evidence="2 3" key="1">
    <citation type="journal article" date="2019" name="Int. J. Syst. Evol. Microbiol.">
        <title>The Global Catalogue of Microorganisms (GCM) 10K type strain sequencing project: providing services to taxonomists for standard genome sequencing and annotation.</title>
        <authorList>
            <consortium name="The Broad Institute Genomics Platform"/>
            <consortium name="The Broad Institute Genome Sequencing Center for Infectious Disease"/>
            <person name="Wu L."/>
            <person name="Ma J."/>
        </authorList>
    </citation>
    <scope>NUCLEOTIDE SEQUENCE [LARGE SCALE GENOMIC DNA]</scope>
    <source>
        <strain evidence="2 3">XZYJT29</strain>
    </source>
</reference>
<proteinExistence type="predicted"/>
<dbReference type="Proteomes" id="UP001596432">
    <property type="component" value="Unassembled WGS sequence"/>
</dbReference>
<sequence>MQEAWIQLRCPDCGEQWEANPVDLPEPQGSFTCEQCDGARPVSEFTKTARDFEILESFHE</sequence>
<evidence type="ECO:0000313" key="3">
    <source>
        <dbReference type="Proteomes" id="UP001596432"/>
    </source>
</evidence>
<dbReference type="Pfam" id="PF25206">
    <property type="entry name" value="DUF7836"/>
    <property type="match status" value="1"/>
</dbReference>
<evidence type="ECO:0000313" key="2">
    <source>
        <dbReference type="EMBL" id="MFC7138564.1"/>
    </source>
</evidence>
<dbReference type="RefSeq" id="WP_274324182.1">
    <property type="nucleotide sequence ID" value="NZ_CP118158.1"/>
</dbReference>
<name>A0ABD5Y2D6_9EURY</name>
<dbReference type="EMBL" id="JBHTAS010000001">
    <property type="protein sequence ID" value="MFC7138564.1"/>
    <property type="molecule type" value="Genomic_DNA"/>
</dbReference>
<evidence type="ECO:0000259" key="1">
    <source>
        <dbReference type="Pfam" id="PF25206"/>
    </source>
</evidence>